<proteinExistence type="predicted"/>
<dbReference type="eggNOG" id="COG0846">
    <property type="taxonomic scope" value="Bacteria"/>
</dbReference>
<dbReference type="EMBL" id="CP000750">
    <property type="protein sequence ID" value="ABS03724.1"/>
    <property type="molecule type" value="Genomic_DNA"/>
</dbReference>
<dbReference type="Gene3D" id="3.40.50.1220">
    <property type="entry name" value="TPP-binding domain"/>
    <property type="match status" value="1"/>
</dbReference>
<dbReference type="HOGENOM" id="CLU_027194_0_0_11"/>
<dbReference type="KEGG" id="kra:Krad_2243"/>
<accession>A6WA85</accession>
<organism evidence="1 2">
    <name type="scientific">Kineococcus radiotolerans (strain ATCC BAA-149 / DSM 14245 / SRS30216)</name>
    <dbReference type="NCBI Taxonomy" id="266940"/>
    <lineage>
        <taxon>Bacteria</taxon>
        <taxon>Bacillati</taxon>
        <taxon>Actinomycetota</taxon>
        <taxon>Actinomycetes</taxon>
        <taxon>Kineosporiales</taxon>
        <taxon>Kineosporiaceae</taxon>
        <taxon>Kineococcus</taxon>
    </lineage>
</organism>
<dbReference type="InterPro" id="IPR029035">
    <property type="entry name" value="DHS-like_NAD/FAD-binding_dom"/>
</dbReference>
<gene>
    <name evidence="1" type="ordered locus">Krad_2243</name>
</gene>
<dbReference type="AlphaFoldDB" id="A6WA85"/>
<reference evidence="2" key="1">
    <citation type="journal article" date="2008" name="PLoS ONE">
        <title>Survival in nuclear waste, extreme resistance, and potential applications gleaned from the genome sequence of Kineococcus radiotolerans SRS30216.</title>
        <authorList>
            <person name="Bagwell C.E."/>
            <person name="Bhat S."/>
            <person name="Hawkins G.M."/>
            <person name="Smith B.W."/>
            <person name="Biswas T."/>
            <person name="Hoover T.R."/>
            <person name="Saunders E."/>
            <person name="Han C.S."/>
            <person name="Tsodikov O.V."/>
            <person name="Shimkets L.J."/>
        </authorList>
    </citation>
    <scope>NUCLEOTIDE SEQUENCE [LARGE SCALE GENOMIC DNA]</scope>
    <source>
        <strain evidence="2">ATCC BAA-149 / DSM 14245 / SRS30216</strain>
    </source>
</reference>
<name>A6WA85_KINRD</name>
<sequence length="599" mass="64218">MRRVDAHVSLALALQSGPGTVAALLGAGASASAGLPTAWEVRQELIRRAALAAGEAVPTDPEAWWSDRGGSAGYDGLLAELAPTPAGRRDLLRGFFEPTEDGRERGEKRPGAVHHALAQLVVTGAVRVVLTLNFDRLIETALREAGIEPVVIDSPAAVEGMEPLQHQRAVVVHLHGDYLSPATLNTPEELNTYPAALNALIDEVFDRYGLLVIGWSATWDNALRARLQAARSPRYGTWWIDQFPLSGHAQDLASARRAAVAIADAGVELARVVDALQALAEQRLQDPVGPPAAVAFAKRALAGANVAIGLHDTLSRETDRVANLDAVRSNEFNVGGNQLAAVYARRRDQILAGTATLSALVATSAYWGNERTDAWWLPTITRSVPREIVGGLTPLIGLRLGVATLLTHAAGIAATAVRRDELVAHLAAGNRLTWNDQILEAAAVLTPAVLWAEDGADAELRLREYLRPLLQNHLALGAAGYEHAWEDWAAVCYLTRRQAGTTVAAPLMVIDGNEPYAPALKRLKGRIKDLPENTGLFAHGNLGGRIGLAWPLLERYESQVAEWAKELDRNHITPFGAGIGGGVIPTGPRYPGRPDLAWR</sequence>
<evidence type="ECO:0000313" key="2">
    <source>
        <dbReference type="Proteomes" id="UP000001116"/>
    </source>
</evidence>
<evidence type="ECO:0000313" key="1">
    <source>
        <dbReference type="EMBL" id="ABS03724.1"/>
    </source>
</evidence>
<dbReference type="Pfam" id="PF13289">
    <property type="entry name" value="SIR2_2"/>
    <property type="match status" value="1"/>
</dbReference>
<protein>
    <submittedName>
        <fullName evidence="1">Uncharacterized protein</fullName>
    </submittedName>
</protein>
<dbReference type="Proteomes" id="UP000001116">
    <property type="component" value="Chromosome"/>
</dbReference>
<dbReference type="SUPFAM" id="SSF52467">
    <property type="entry name" value="DHS-like NAD/FAD-binding domain"/>
    <property type="match status" value="1"/>
</dbReference>
<dbReference type="OrthoDB" id="5509947at2"/>
<dbReference type="STRING" id="266940.Krad_2243"/>
<keyword evidence="2" id="KW-1185">Reference proteome</keyword>